<dbReference type="PATRIC" id="fig|1341156.4.peg.1811"/>
<dbReference type="Proteomes" id="UP000021369">
    <property type="component" value="Unassembled WGS sequence"/>
</dbReference>
<dbReference type="RefSeq" id="WP_037286378.1">
    <property type="nucleotide sequence ID" value="NZ_JEOB01000002.1"/>
</dbReference>
<evidence type="ECO:0000313" key="1">
    <source>
        <dbReference type="EMBL" id="EXM39590.1"/>
    </source>
</evidence>
<dbReference type="EMBL" id="JEOB01000002">
    <property type="protein sequence ID" value="EXM39590.1"/>
    <property type="molecule type" value="Genomic_DNA"/>
</dbReference>
<keyword evidence="2" id="KW-1185">Reference proteome</keyword>
<protein>
    <submittedName>
        <fullName evidence="1">Excisionase</fullName>
    </submittedName>
</protein>
<dbReference type="OrthoDB" id="1825529at2"/>
<sequence>MENTYTRPLPKMRTIKETAAELNVPVYALRQWVKAGKVPAVYAGKKALLNLDLVIKFLNGGEQHD</sequence>
<dbReference type="AlphaFoldDB" id="A0A011WRH7"/>
<gene>
    <name evidence="1" type="ORF">RASY3_06975</name>
</gene>
<proteinExistence type="predicted"/>
<organism evidence="1 2">
    <name type="scientific">Ruminococcus albus SY3</name>
    <dbReference type="NCBI Taxonomy" id="1341156"/>
    <lineage>
        <taxon>Bacteria</taxon>
        <taxon>Bacillati</taxon>
        <taxon>Bacillota</taxon>
        <taxon>Clostridia</taxon>
        <taxon>Eubacteriales</taxon>
        <taxon>Oscillospiraceae</taxon>
        <taxon>Ruminococcus</taxon>
    </lineage>
</organism>
<accession>A0A011WRH7</accession>
<name>A0A011WRH7_RUMAL</name>
<reference evidence="1 2" key="1">
    <citation type="submission" date="2013-06" db="EMBL/GenBank/DDBJ databases">
        <title>Rumen cellulosomics: divergent fiber-degrading strategies revealed by comparative genome-wide analysis of six Ruminococcal strains.</title>
        <authorList>
            <person name="Dassa B."/>
            <person name="Borovok I."/>
            <person name="Lamed R."/>
            <person name="Flint H."/>
            <person name="Yeoman C.J."/>
            <person name="White B."/>
            <person name="Bayer E.A."/>
        </authorList>
    </citation>
    <scope>NUCLEOTIDE SEQUENCE [LARGE SCALE GENOMIC DNA]</scope>
    <source>
        <strain evidence="1 2">SY3</strain>
    </source>
</reference>
<evidence type="ECO:0000313" key="2">
    <source>
        <dbReference type="Proteomes" id="UP000021369"/>
    </source>
</evidence>
<comment type="caution">
    <text evidence="1">The sequence shown here is derived from an EMBL/GenBank/DDBJ whole genome shotgun (WGS) entry which is preliminary data.</text>
</comment>